<keyword evidence="5 12" id="KW-1003">Cell membrane</keyword>
<evidence type="ECO:0000256" key="9">
    <source>
        <dbReference type="ARBA" id="ARBA00022989"/>
    </source>
</evidence>
<evidence type="ECO:0000256" key="11">
    <source>
        <dbReference type="ARBA" id="ARBA00023225"/>
    </source>
</evidence>
<dbReference type="PRINTS" id="PR00950">
    <property type="entry name" value="TYPE3IMSPROT"/>
</dbReference>
<comment type="caution">
    <text evidence="12">Lacks conserved residue(s) required for the propagation of feature annotation.</text>
</comment>
<evidence type="ECO:0000256" key="2">
    <source>
        <dbReference type="ARBA" id="ARBA00010690"/>
    </source>
</evidence>
<feature type="transmembrane region" description="Helical" evidence="12">
    <location>
        <begin position="100"/>
        <end position="122"/>
    </location>
</feature>
<keyword evidence="6 12" id="KW-0812">Transmembrane</keyword>
<evidence type="ECO:0000313" key="13">
    <source>
        <dbReference type="EMBL" id="SOY30306.1"/>
    </source>
</evidence>
<dbReference type="NCBIfam" id="TIGR00328">
    <property type="entry name" value="flhB"/>
    <property type="match status" value="1"/>
</dbReference>
<dbReference type="PANTHER" id="PTHR30531">
    <property type="entry name" value="FLAGELLAR BIOSYNTHETIC PROTEIN FLHB"/>
    <property type="match status" value="1"/>
</dbReference>
<dbReference type="AlphaFoldDB" id="A0A2K4ZIS0"/>
<dbReference type="Gene3D" id="6.10.250.2080">
    <property type="match status" value="1"/>
</dbReference>
<keyword evidence="14" id="KW-1185">Reference proteome</keyword>
<dbReference type="FunFam" id="3.40.1690.10:FF:000001">
    <property type="entry name" value="Flagellar biosynthetic protein FlhB"/>
    <property type="match status" value="1"/>
</dbReference>
<dbReference type="InterPro" id="IPR029025">
    <property type="entry name" value="T3SS_substrate_exporter_C"/>
</dbReference>
<reference evidence="13 14" key="1">
    <citation type="submission" date="2018-01" db="EMBL/GenBank/DDBJ databases">
        <authorList>
            <person name="Gaut B.S."/>
            <person name="Morton B.R."/>
            <person name="Clegg M.T."/>
            <person name="Duvall M.R."/>
        </authorList>
    </citation>
    <scope>NUCLEOTIDE SEQUENCE [LARGE SCALE GENOMIC DNA]</scope>
    <source>
        <strain evidence="13">GP69</strain>
    </source>
</reference>
<keyword evidence="4 12" id="KW-0813">Transport</keyword>
<evidence type="ECO:0000256" key="3">
    <source>
        <dbReference type="ARBA" id="ARBA00021622"/>
    </source>
</evidence>
<evidence type="ECO:0000256" key="5">
    <source>
        <dbReference type="ARBA" id="ARBA00022475"/>
    </source>
</evidence>
<name>A0A2K4ZIS0_9FIRM</name>
<accession>A0A2K4ZIS0</accession>
<dbReference type="Pfam" id="PF01312">
    <property type="entry name" value="Bac_export_2"/>
    <property type="match status" value="1"/>
</dbReference>
<dbReference type="Proteomes" id="UP000236311">
    <property type="component" value="Unassembled WGS sequence"/>
</dbReference>
<dbReference type="PANTHER" id="PTHR30531:SF12">
    <property type="entry name" value="FLAGELLAR BIOSYNTHETIC PROTEIN FLHB"/>
    <property type="match status" value="1"/>
</dbReference>
<dbReference type="GO" id="GO:0009306">
    <property type="term" value="P:protein secretion"/>
    <property type="evidence" value="ECO:0007669"/>
    <property type="project" value="InterPro"/>
</dbReference>
<dbReference type="RefSeq" id="WP_242982459.1">
    <property type="nucleotide sequence ID" value="NZ_CANRXC010000037.1"/>
</dbReference>
<evidence type="ECO:0000313" key="14">
    <source>
        <dbReference type="Proteomes" id="UP000236311"/>
    </source>
</evidence>
<keyword evidence="7 12" id="KW-1005">Bacterial flagellum biogenesis</keyword>
<evidence type="ECO:0000256" key="1">
    <source>
        <dbReference type="ARBA" id="ARBA00004651"/>
    </source>
</evidence>
<comment type="similarity">
    <text evidence="2 12">Belongs to the type III secretion exporter family.</text>
</comment>
<dbReference type="GO" id="GO:0005886">
    <property type="term" value="C:plasma membrane"/>
    <property type="evidence" value="ECO:0007669"/>
    <property type="project" value="UniProtKB-SubCell"/>
</dbReference>
<dbReference type="InterPro" id="IPR006136">
    <property type="entry name" value="FlhB"/>
</dbReference>
<protein>
    <recommendedName>
        <fullName evidence="3 12">Flagellar biosynthetic protein FlhB</fullName>
    </recommendedName>
</protein>
<sequence length="369" mass="42117">MIRYNLQFFAKEGMGGEKTEPATQKRLEDARKKGQVAKSREITNGLELLALFLILKLWVGNIGIQFLELFGNIYSKITDVTVFWQGTMPQRDVGILFRQMLMEVLIIVAPILLIGFLIAFIADLAQVKWKPTTEPMKPKFSKLNPLKGFKKILSVNSLVELVKSIAKIGMITYICYSYLKDKWPILLNLYDVTLMQALELVAKTVTDLGIRIAMFYMLIALADFIYQKVKFKNDMKMTKQEIKEEFKQQEGDPQIKGKIRQKMREASMRRMMQELPQADVVITNPTHYAVAIKYEPEVADAPVVIAKGEDHLAARIKEVAKENKIEIVENKPLARMLYANVEIGEAVPPELYQAVAEVLAFVYHLQGKI</sequence>
<feature type="transmembrane region" description="Helical" evidence="12">
    <location>
        <begin position="208"/>
        <end position="226"/>
    </location>
</feature>
<keyword evidence="13" id="KW-0969">Cilium</keyword>
<feature type="transmembrane region" description="Helical" evidence="12">
    <location>
        <begin position="48"/>
        <end position="67"/>
    </location>
</feature>
<gene>
    <name evidence="13" type="primary">flhB_2</name>
    <name evidence="12" type="synonym">flhB</name>
    <name evidence="13" type="ORF">AMURIS_03033</name>
</gene>
<proteinExistence type="inferred from homology"/>
<comment type="function">
    <text evidence="12">Required for formation of the rod structure in the basal body of the flagellar apparatus. Together with FliI and FliH, may constitute the export apparatus of flagellin.</text>
</comment>
<comment type="subcellular location">
    <subcellularLocation>
        <location evidence="1">Cell membrane</location>
        <topology evidence="1">Multi-pass membrane protein</topology>
    </subcellularLocation>
</comment>
<evidence type="ECO:0000256" key="10">
    <source>
        <dbReference type="ARBA" id="ARBA00023136"/>
    </source>
</evidence>
<dbReference type="Gene3D" id="3.40.1690.10">
    <property type="entry name" value="secretion proteins EscU"/>
    <property type="match status" value="1"/>
</dbReference>
<evidence type="ECO:0000256" key="6">
    <source>
        <dbReference type="ARBA" id="ARBA00022692"/>
    </source>
</evidence>
<keyword evidence="9 12" id="KW-1133">Transmembrane helix</keyword>
<keyword evidence="10 12" id="KW-0472">Membrane</keyword>
<dbReference type="SUPFAM" id="SSF160544">
    <property type="entry name" value="EscU C-terminal domain-like"/>
    <property type="match status" value="1"/>
</dbReference>
<keyword evidence="8 12" id="KW-0653">Protein transport</keyword>
<keyword evidence="11 12" id="KW-1006">Bacterial flagellum protein export</keyword>
<evidence type="ECO:0000256" key="12">
    <source>
        <dbReference type="RuleBase" id="RU364091"/>
    </source>
</evidence>
<dbReference type="GO" id="GO:0044780">
    <property type="term" value="P:bacterial-type flagellum assembly"/>
    <property type="evidence" value="ECO:0007669"/>
    <property type="project" value="InterPro"/>
</dbReference>
<evidence type="ECO:0000256" key="4">
    <source>
        <dbReference type="ARBA" id="ARBA00022448"/>
    </source>
</evidence>
<evidence type="ECO:0000256" key="8">
    <source>
        <dbReference type="ARBA" id="ARBA00022927"/>
    </source>
</evidence>
<dbReference type="EMBL" id="OFSM01000015">
    <property type="protein sequence ID" value="SOY30306.1"/>
    <property type="molecule type" value="Genomic_DNA"/>
</dbReference>
<keyword evidence="13" id="KW-0282">Flagellum</keyword>
<dbReference type="InterPro" id="IPR006135">
    <property type="entry name" value="T3SS_substrate_exporter"/>
</dbReference>
<evidence type="ECO:0000256" key="7">
    <source>
        <dbReference type="ARBA" id="ARBA00022795"/>
    </source>
</evidence>
<keyword evidence="13" id="KW-0966">Cell projection</keyword>
<organism evidence="13 14">
    <name type="scientific">Acetatifactor muris</name>
    <dbReference type="NCBI Taxonomy" id="879566"/>
    <lineage>
        <taxon>Bacteria</taxon>
        <taxon>Bacillati</taxon>
        <taxon>Bacillota</taxon>
        <taxon>Clostridia</taxon>
        <taxon>Lachnospirales</taxon>
        <taxon>Lachnospiraceae</taxon>
        <taxon>Acetatifactor</taxon>
    </lineage>
</organism>